<sequence>MVRHKLVRGLRLRTFSACVGVLLGVSVLSVPVASAKFAEQVVTRAADEASASAAARKQGSAVEVEDRTSETTRVVAEPDGSFSMEQSVLPERVRRGDQWVGVDTGLQTRPDGLVVPKATVSDVVFSGGGTGPLVRIASGGAVMALSWRGVLPKPVLAGDSVTYQDVLPGVDLRVRATLLGFGHDLVVKTPAAAANPALRKISFDLATTGATVSVDEHGNSKVVDASGKLVFYASPPRMRETPAVKAKGHEQPPAKSAPVGLQVAGGELSLVPDTGLMTDPDAGFPLVIDPDWSETTSFQSGWTLVRKALPNDAHFNIAARDEDERVLGVVRVGRAPDWPAQWIDRSLFRFDTRWVAGARIDHARIQLFQLWKNSDSCNPADVAPMEVRKTGEIGPSTTWNNQPAWGSVLDSIQSISKLGKCDPKWESLTVTSAVQETADARQDNVTLGIKATDADEASANPNGWKRFENALKDNQPYFPKLWMKYNHAPYAPSELSTDPPLPAPCFHCAGVSYVNNDRILLKARVTDPNGGQVRAIWDIATIGIREQWLASGSVFGTEVVLGRHQQGTFTWSVRSNDGLLDGPTVQGSTFAVDRVGPDKAPTVTADLYQADNAWYGGVGVPGAFRFDPSGVPDVDRYRYWFTGGNPVEVNAVTLGGGASVLAAPPKDGPMALFVQSVDRAGRPSATTEYHFNVRPGNGPKANWPLDGNAKDEALMGQRDGTVVGDVTWTPGASGAAARFTAAGGHITAANTVRTDEGFSVAAWVRLDRADVKSYAVVSQDGQNTCGLCLSYEGGTKSWAFVVPHQDSERPQIKPAVVRAPAAHHGGQWIHLVGVYDRAEGRIRLYVNGSYVGEDQRFPSMNATGLLRIGHQMGSVPNQFEGAIDDVRVYDRVLSTDAVRALVAKDDIQAAHWRFDEESGNTASNAVEGGDAAVLRGG</sequence>
<dbReference type="AlphaFoldDB" id="A0A1Y5Y8D4"/>
<accession>A0A1Y5Y8D4</accession>
<dbReference type="NCBIfam" id="NF033679">
    <property type="entry name" value="DNRLRE_dom"/>
    <property type="match status" value="1"/>
</dbReference>
<dbReference type="PANTHER" id="PTHR46943:SF1">
    <property type="entry name" value="PENTRAXIN-RELATED PROTEIN PTX3"/>
    <property type="match status" value="1"/>
</dbReference>
<proteinExistence type="predicted"/>
<feature type="non-terminal residue" evidence="6">
    <location>
        <position position="937"/>
    </location>
</feature>
<feature type="domain" description="LamG-like jellyroll fold" evidence="5">
    <location>
        <begin position="756"/>
        <end position="896"/>
    </location>
</feature>
<evidence type="ECO:0000256" key="3">
    <source>
        <dbReference type="ARBA" id="ARBA00022729"/>
    </source>
</evidence>
<comment type="subcellular location">
    <subcellularLocation>
        <location evidence="1">Secreted</location>
    </subcellularLocation>
</comment>
<dbReference type="GO" id="GO:0030246">
    <property type="term" value="F:carbohydrate binding"/>
    <property type="evidence" value="ECO:0007669"/>
    <property type="project" value="UniProtKB-KW"/>
</dbReference>
<dbReference type="InterPro" id="IPR013320">
    <property type="entry name" value="ConA-like_dom_sf"/>
</dbReference>
<name>A0A1Y5Y8D4_KIBAR</name>
<dbReference type="SMART" id="SM00560">
    <property type="entry name" value="LamGL"/>
    <property type="match status" value="1"/>
</dbReference>
<dbReference type="GO" id="GO:0005576">
    <property type="term" value="C:extracellular region"/>
    <property type="evidence" value="ECO:0007669"/>
    <property type="project" value="UniProtKB-SubCell"/>
</dbReference>
<dbReference type="Pfam" id="PF13385">
    <property type="entry name" value="Laminin_G_3"/>
    <property type="match status" value="1"/>
</dbReference>
<dbReference type="Gene3D" id="2.60.120.200">
    <property type="match status" value="1"/>
</dbReference>
<reference evidence="6 7" key="1">
    <citation type="submission" date="2017-04" db="EMBL/GenBank/DDBJ databases">
        <authorList>
            <person name="Afonso C.L."/>
            <person name="Miller P.J."/>
            <person name="Scott M.A."/>
            <person name="Spackman E."/>
            <person name="Goraichik I."/>
            <person name="Dimitrov K.M."/>
            <person name="Suarez D.L."/>
            <person name="Swayne D.E."/>
        </authorList>
    </citation>
    <scope>NUCLEOTIDE SEQUENCE [LARGE SCALE GENOMIC DNA]</scope>
    <source>
        <strain evidence="6 7">DSM 43828</strain>
    </source>
</reference>
<evidence type="ECO:0000256" key="1">
    <source>
        <dbReference type="ARBA" id="ARBA00004613"/>
    </source>
</evidence>
<protein>
    <submittedName>
        <fullName evidence="6">Concanavalin A-like lectin/glucanases superfamily protein</fullName>
    </submittedName>
</protein>
<evidence type="ECO:0000313" key="6">
    <source>
        <dbReference type="EMBL" id="SMD27073.1"/>
    </source>
</evidence>
<dbReference type="SUPFAM" id="SSF49899">
    <property type="entry name" value="Concanavalin A-like lectins/glucanases"/>
    <property type="match status" value="1"/>
</dbReference>
<dbReference type="InterPro" id="IPR042837">
    <property type="entry name" value="PTX3"/>
</dbReference>
<dbReference type="PANTHER" id="PTHR46943">
    <property type="entry name" value="PENTRAXIN-RELATED PROTEIN PTX3"/>
    <property type="match status" value="1"/>
</dbReference>
<keyword evidence="2" id="KW-0964">Secreted</keyword>
<dbReference type="EMBL" id="FWXV01000019">
    <property type="protein sequence ID" value="SMD27073.1"/>
    <property type="molecule type" value="Genomic_DNA"/>
</dbReference>
<gene>
    <name evidence="6" type="ORF">SAMN05661093_10670</name>
</gene>
<evidence type="ECO:0000256" key="4">
    <source>
        <dbReference type="ARBA" id="ARBA00023157"/>
    </source>
</evidence>
<dbReference type="Proteomes" id="UP000192674">
    <property type="component" value="Unassembled WGS sequence"/>
</dbReference>
<keyword evidence="6" id="KW-0430">Lectin</keyword>
<evidence type="ECO:0000259" key="5">
    <source>
        <dbReference type="SMART" id="SM00560"/>
    </source>
</evidence>
<keyword evidence="7" id="KW-1185">Reference proteome</keyword>
<dbReference type="GO" id="GO:0006955">
    <property type="term" value="P:immune response"/>
    <property type="evidence" value="ECO:0007669"/>
    <property type="project" value="InterPro"/>
</dbReference>
<evidence type="ECO:0000313" key="7">
    <source>
        <dbReference type="Proteomes" id="UP000192674"/>
    </source>
</evidence>
<dbReference type="InterPro" id="IPR006558">
    <property type="entry name" value="LamG-like"/>
</dbReference>
<keyword evidence="3" id="KW-0732">Signal</keyword>
<dbReference type="Pfam" id="PF24517">
    <property type="entry name" value="CBM96"/>
    <property type="match status" value="1"/>
</dbReference>
<keyword evidence="4" id="KW-1015">Disulfide bond</keyword>
<evidence type="ECO:0000256" key="2">
    <source>
        <dbReference type="ARBA" id="ARBA00022525"/>
    </source>
</evidence>
<dbReference type="InterPro" id="IPR055372">
    <property type="entry name" value="CBM96"/>
</dbReference>
<organism evidence="6 7">
    <name type="scientific">Kibdelosporangium aridum</name>
    <dbReference type="NCBI Taxonomy" id="2030"/>
    <lineage>
        <taxon>Bacteria</taxon>
        <taxon>Bacillati</taxon>
        <taxon>Actinomycetota</taxon>
        <taxon>Actinomycetes</taxon>
        <taxon>Pseudonocardiales</taxon>
        <taxon>Pseudonocardiaceae</taxon>
        <taxon>Kibdelosporangium</taxon>
    </lineage>
</organism>